<evidence type="ECO:0000256" key="2">
    <source>
        <dbReference type="ARBA" id="ARBA00007577"/>
    </source>
</evidence>
<gene>
    <name evidence="13" type="ORF">WN51_03309</name>
</gene>
<comment type="subcellular location">
    <subcellularLocation>
        <location evidence="1">Membrane</location>
        <topology evidence="1">Multi-pass membrane protein</topology>
    </subcellularLocation>
</comment>
<dbReference type="FunFam" id="3.40.50.300:FF:000604">
    <property type="entry name" value="ABC transporter B family member 28"/>
    <property type="match status" value="1"/>
</dbReference>
<keyword evidence="4 10" id="KW-0812">Transmembrane</keyword>
<dbReference type="CDD" id="cd18578">
    <property type="entry name" value="ABC_6TM_Pgp_ABCB1_D2_like"/>
    <property type="match status" value="1"/>
</dbReference>
<dbReference type="FunFam" id="1.20.1560.10:FF:000009">
    <property type="entry name" value="ABC transporter B family member 1"/>
    <property type="match status" value="1"/>
</dbReference>
<dbReference type="PROSITE" id="PS00211">
    <property type="entry name" value="ABC_TRANSPORTER_1"/>
    <property type="match status" value="2"/>
</dbReference>
<feature type="transmembrane region" description="Helical" evidence="10">
    <location>
        <begin position="567"/>
        <end position="596"/>
    </location>
</feature>
<feature type="transmembrane region" description="Helical" evidence="10">
    <location>
        <begin position="647"/>
        <end position="667"/>
    </location>
</feature>
<feature type="domain" description="ABC transmembrane type-1" evidence="12">
    <location>
        <begin position="527"/>
        <end position="814"/>
    </location>
</feature>
<name>A0A0N0BDS9_9HYME</name>
<dbReference type="PANTHER" id="PTHR43394:SF11">
    <property type="entry name" value="ATP-BINDING CASSETTE TRANSPORTER"/>
    <property type="match status" value="1"/>
</dbReference>
<proteinExistence type="inferred from homology"/>
<dbReference type="Gene3D" id="3.40.50.300">
    <property type="entry name" value="P-loop containing nucleotide triphosphate hydrolases"/>
    <property type="match status" value="4"/>
</dbReference>
<keyword evidence="7" id="KW-0067">ATP-binding</keyword>
<dbReference type="SUPFAM" id="SSF90123">
    <property type="entry name" value="ABC transporter transmembrane region"/>
    <property type="match status" value="1"/>
</dbReference>
<dbReference type="InterPro" id="IPR039421">
    <property type="entry name" value="Type_1_exporter"/>
</dbReference>
<accession>A0A0N0BDS9</accession>
<evidence type="ECO:0000313" key="14">
    <source>
        <dbReference type="Proteomes" id="UP000053105"/>
    </source>
</evidence>
<evidence type="ECO:0000256" key="8">
    <source>
        <dbReference type="ARBA" id="ARBA00022989"/>
    </source>
</evidence>
<sequence length="1358" mass="149919">MIQRGNLYYVHKYGVQLILEDRPKEEKEYTPAVLVIVFFGVLAGAQNMGLTSPHLEAFAVARGSAAAIFQVLDRIPAIDSLSKEGQKLPSVTGEIEFKNVHFQYPARKDVKVLQGLNLKINRGETVALVGGSGCGKSTCLQLIQRLYDPPKGQASEKEKSAFAGYPACTCRINMIGSGQRRSRNYRAIVTASKQKEKSNNSKTGPTETYLYRSIYFNTLTIGSSLIGCLLPTLVNREFRNFKDDEHTYEKDIQVLLDGVEVSKLNVQWLRSHIGVVGQEPVLFDTTIRENIRYGNDSITEEEMIKAAKEANAHDFISKLPELFYFHQLVRCLPQAYDSPVGERGSQMSGGQKQRIAIARALVRRPAILLLDEATSALDLHSEATVQRALDAAAKGRTTIVVTHRLSTITNADRIVFIKEGQVVEQGTHEELLALGNHYYGLVSADASATARAKATASAAKTVTAAIPKQQKPPLKRQFSTLSMHSHRLSLAGASESSVNQLEEHEKPYDAPMMRIFALNKPEWLYNLIGCLAAAVVGASFPAFAVLFGEVYYVLGLQDDDEVRSQTVNFSILFLVVGVVTGLGTFLQMYMFGLAGVRMTARIRKMTFAAMLRQEMGWYDEDTNSVGALCARLSSDAGAVQGATGTRVGAILQALSTLVLGIGLSLYYTVEMTLVSVVSIPLVLAAVFFEARVMSGQGLQEKKKMEAATRIAIEAISNIRTVASLGKEEAFLQRYCVELEHVAKATRIRNRLRGLVFSCGQTTPFFGYALSLYYGGALVARQNLSYQNVIKVSEALVFGSWMLGQALAFAPNFNTAKISAGRIFKLLDRVPEITSPPGSENNDLDWKADGLIQFSKVEFHYPTRPEMQILQGLNLIVKPGQMVALVGQSGCGKSTCIQLLQRLYDPLSGTVTMDRRDISSVSLRNLRSQLGVVGQEPVLFDRTIAENIAYGDNFRQVSMEEIIEAAKKSNIHSFVSSLPLGYDTRLGSKGTQLSGGQKQRIAIARALVRNPRILLLDEATSALDTQSEKLRQLVIRINQNQSVSSSIWTELAVIFRDQKQLEKVSRKDEFSPEFVLIYNNRTTAQDTDETDRQNPMVLPRKLVEMVVQAALDKAMEGRTCITIAHRLATIRNADVICVLEKGTVAEMGTHDDLISADGLYAHLHALQEAAMENHGSLPNSSFENGKNDFNHFSGDNPENLATSGATLMQRKLAIVGTVASGPFNETNPTSRAVLFLLFIGYIRDSNQNKFKLTDSWHLYIPLYSLLAKVTLCKFLEFVELARVPDGSCDISKLASFSCYKLQRKKRGATLSTVVARQRKLFGIGCPVSNYKCIIFQKYLLFDKVSQTNLVTFGAKIIRL</sequence>
<dbReference type="InterPro" id="IPR003439">
    <property type="entry name" value="ABC_transporter-like_ATP-bd"/>
</dbReference>
<protein>
    <submittedName>
        <fullName evidence="13">Multidrug resistance protein like protein 49</fullName>
    </submittedName>
</protein>
<dbReference type="GO" id="GO:0005524">
    <property type="term" value="F:ATP binding"/>
    <property type="evidence" value="ECO:0007669"/>
    <property type="project" value="UniProtKB-KW"/>
</dbReference>
<comment type="similarity">
    <text evidence="2">Belongs to the ABC transporter superfamily. ABCB family. Multidrug resistance exporter (TC 3.A.1.201) subfamily.</text>
</comment>
<feature type="transmembrane region" description="Helical" evidence="10">
    <location>
        <begin position="523"/>
        <end position="547"/>
    </location>
</feature>
<dbReference type="InterPro" id="IPR036640">
    <property type="entry name" value="ABC1_TM_sf"/>
</dbReference>
<feature type="domain" description="ABC transporter" evidence="11">
    <location>
        <begin position="95"/>
        <end position="444"/>
    </location>
</feature>
<evidence type="ECO:0000256" key="5">
    <source>
        <dbReference type="ARBA" id="ARBA00022737"/>
    </source>
</evidence>
<dbReference type="SMART" id="SM00382">
    <property type="entry name" value="AAA"/>
    <property type="match status" value="2"/>
</dbReference>
<keyword evidence="3" id="KW-0813">Transport</keyword>
<dbReference type="FunFam" id="3.40.50.300:FF:000967">
    <property type="entry name" value="ABC multidrug transporter mdr4"/>
    <property type="match status" value="1"/>
</dbReference>
<keyword evidence="9 10" id="KW-0472">Membrane</keyword>
<dbReference type="STRING" id="166423.A0A0N0BDS9"/>
<dbReference type="PROSITE" id="PS50893">
    <property type="entry name" value="ABC_TRANSPORTER_2"/>
    <property type="match status" value="2"/>
</dbReference>
<evidence type="ECO:0000313" key="13">
    <source>
        <dbReference type="EMBL" id="KOX70881.1"/>
    </source>
</evidence>
<dbReference type="Proteomes" id="UP000053105">
    <property type="component" value="Unassembled WGS sequence"/>
</dbReference>
<dbReference type="Pfam" id="PF00664">
    <property type="entry name" value="ABC_membrane"/>
    <property type="match status" value="1"/>
</dbReference>
<dbReference type="InterPro" id="IPR017871">
    <property type="entry name" value="ABC_transporter-like_CS"/>
</dbReference>
<dbReference type="PANTHER" id="PTHR43394">
    <property type="entry name" value="ATP-DEPENDENT PERMEASE MDL1, MITOCHONDRIAL"/>
    <property type="match status" value="1"/>
</dbReference>
<organism evidence="13 14">
    <name type="scientific">Melipona quadrifasciata</name>
    <dbReference type="NCBI Taxonomy" id="166423"/>
    <lineage>
        <taxon>Eukaryota</taxon>
        <taxon>Metazoa</taxon>
        <taxon>Ecdysozoa</taxon>
        <taxon>Arthropoda</taxon>
        <taxon>Hexapoda</taxon>
        <taxon>Insecta</taxon>
        <taxon>Pterygota</taxon>
        <taxon>Neoptera</taxon>
        <taxon>Endopterygota</taxon>
        <taxon>Hymenoptera</taxon>
        <taxon>Apocrita</taxon>
        <taxon>Aculeata</taxon>
        <taxon>Apoidea</taxon>
        <taxon>Anthophila</taxon>
        <taxon>Apidae</taxon>
        <taxon>Melipona</taxon>
    </lineage>
</organism>
<keyword evidence="8 10" id="KW-1133">Transmembrane helix</keyword>
<dbReference type="GO" id="GO:0005743">
    <property type="term" value="C:mitochondrial inner membrane"/>
    <property type="evidence" value="ECO:0007669"/>
    <property type="project" value="TreeGrafter"/>
</dbReference>
<feature type="domain" description="ABC transporter" evidence="11">
    <location>
        <begin position="851"/>
        <end position="1165"/>
    </location>
</feature>
<dbReference type="GO" id="GO:0015421">
    <property type="term" value="F:ABC-type oligopeptide transporter activity"/>
    <property type="evidence" value="ECO:0007669"/>
    <property type="project" value="TreeGrafter"/>
</dbReference>
<keyword evidence="14" id="KW-1185">Reference proteome</keyword>
<dbReference type="InterPro" id="IPR027417">
    <property type="entry name" value="P-loop_NTPase"/>
</dbReference>
<dbReference type="GO" id="GO:0090374">
    <property type="term" value="P:oligopeptide export from mitochondrion"/>
    <property type="evidence" value="ECO:0007669"/>
    <property type="project" value="TreeGrafter"/>
</dbReference>
<dbReference type="CDD" id="cd03249">
    <property type="entry name" value="ABC_MTABC3_MDL1_MDL2"/>
    <property type="match status" value="2"/>
</dbReference>
<evidence type="ECO:0000256" key="10">
    <source>
        <dbReference type="SAM" id="Phobius"/>
    </source>
</evidence>
<dbReference type="InterPro" id="IPR003593">
    <property type="entry name" value="AAA+_ATPase"/>
</dbReference>
<feature type="transmembrane region" description="Helical" evidence="10">
    <location>
        <begin position="673"/>
        <end position="694"/>
    </location>
</feature>
<keyword evidence="5" id="KW-0677">Repeat</keyword>
<dbReference type="SUPFAM" id="SSF52540">
    <property type="entry name" value="P-loop containing nucleoside triphosphate hydrolases"/>
    <property type="match status" value="4"/>
</dbReference>
<dbReference type="Pfam" id="PF00005">
    <property type="entry name" value="ABC_tran"/>
    <property type="match status" value="3"/>
</dbReference>
<dbReference type="PROSITE" id="PS50929">
    <property type="entry name" value="ABC_TM1F"/>
    <property type="match status" value="1"/>
</dbReference>
<evidence type="ECO:0000256" key="7">
    <source>
        <dbReference type="ARBA" id="ARBA00022840"/>
    </source>
</evidence>
<evidence type="ECO:0000256" key="9">
    <source>
        <dbReference type="ARBA" id="ARBA00023136"/>
    </source>
</evidence>
<dbReference type="InterPro" id="IPR011527">
    <property type="entry name" value="ABC1_TM_dom"/>
</dbReference>
<evidence type="ECO:0000256" key="3">
    <source>
        <dbReference type="ARBA" id="ARBA00022448"/>
    </source>
</evidence>
<dbReference type="Gene3D" id="1.20.1560.10">
    <property type="entry name" value="ABC transporter type 1, transmembrane domain"/>
    <property type="match status" value="2"/>
</dbReference>
<evidence type="ECO:0000256" key="1">
    <source>
        <dbReference type="ARBA" id="ARBA00004141"/>
    </source>
</evidence>
<feature type="transmembrane region" description="Helical" evidence="10">
    <location>
        <begin position="753"/>
        <end position="773"/>
    </location>
</feature>
<keyword evidence="6" id="KW-0547">Nucleotide-binding</keyword>
<evidence type="ECO:0000256" key="6">
    <source>
        <dbReference type="ARBA" id="ARBA00022741"/>
    </source>
</evidence>
<evidence type="ECO:0000256" key="4">
    <source>
        <dbReference type="ARBA" id="ARBA00022692"/>
    </source>
</evidence>
<evidence type="ECO:0000259" key="12">
    <source>
        <dbReference type="PROSITE" id="PS50929"/>
    </source>
</evidence>
<dbReference type="OrthoDB" id="6500128at2759"/>
<evidence type="ECO:0000259" key="11">
    <source>
        <dbReference type="PROSITE" id="PS50893"/>
    </source>
</evidence>
<dbReference type="EMBL" id="KQ435850">
    <property type="protein sequence ID" value="KOX70881.1"/>
    <property type="molecule type" value="Genomic_DNA"/>
</dbReference>
<reference evidence="13 14" key="1">
    <citation type="submission" date="2015-07" db="EMBL/GenBank/DDBJ databases">
        <title>The genome of Melipona quadrifasciata.</title>
        <authorList>
            <person name="Pan H."/>
            <person name="Kapheim K."/>
        </authorList>
    </citation>
    <scope>NUCLEOTIDE SEQUENCE [LARGE SCALE GENOMIC DNA]</scope>
    <source>
        <strain evidence="13">0111107301</strain>
        <tissue evidence="13">Whole body</tissue>
    </source>
</reference>
<dbReference type="GO" id="GO:0016887">
    <property type="term" value="F:ATP hydrolysis activity"/>
    <property type="evidence" value="ECO:0007669"/>
    <property type="project" value="InterPro"/>
</dbReference>